<organism evidence="2 3">
    <name type="scientific">Bodo saltans</name>
    <name type="common">Flagellated protozoan</name>
    <dbReference type="NCBI Taxonomy" id="75058"/>
    <lineage>
        <taxon>Eukaryota</taxon>
        <taxon>Discoba</taxon>
        <taxon>Euglenozoa</taxon>
        <taxon>Kinetoplastea</taxon>
        <taxon>Metakinetoplastina</taxon>
        <taxon>Eubodonida</taxon>
        <taxon>Bodonidae</taxon>
        <taxon>Bodo</taxon>
    </lineage>
</organism>
<sequence length="449" mass="50869">MVVVLHHPVPAPPPTTKVSATTPRAATTTASSSHTGDSTAIALRPQTAPSSAAQRFDKRRHHAFVKQLQSTLLAARLETPPVGVSRAEIDRRISILERMIEDVGKMSLEAAAQQEATYNARYVSAEKNRLRREESFSKLNQVSDRRHTENHENHRDEEALLLRHRRRTTDHRTQKCQETLEEAAIERFQRGVAASQRREAHLKELEEKREAAVAYHIKEARRSQRYDEEHRVRNEYAHFKTIRFEDRRQAVENRLDIISRERLQRGYEVSEVAHRKLYVGDSVQAKRRAQSDAAAEKKARDVQIHLERAEQLEENRIDSIRRKRYDRWSGRQDVMAELVFSEYLSLADDAVIRERRHANTKAGGGGGLDDSGALAIDNQHESSSSRRGSVVSPPSVPLHPPTAQSSTTGKQNSPSRHGLSPPSPRRNVNQSASLSSARRHDTISNALSK</sequence>
<dbReference type="AlphaFoldDB" id="A0A0S4JV66"/>
<evidence type="ECO:0000313" key="3">
    <source>
        <dbReference type="Proteomes" id="UP000051952"/>
    </source>
</evidence>
<feature type="compositionally biased region" description="Polar residues" evidence="1">
    <location>
        <begin position="426"/>
        <end position="436"/>
    </location>
</feature>
<reference evidence="3" key="1">
    <citation type="submission" date="2015-09" db="EMBL/GenBank/DDBJ databases">
        <authorList>
            <consortium name="Pathogen Informatics"/>
        </authorList>
    </citation>
    <scope>NUCLEOTIDE SEQUENCE [LARGE SCALE GENOMIC DNA]</scope>
    <source>
        <strain evidence="3">Lake Konstanz</strain>
    </source>
</reference>
<feature type="region of interest" description="Disordered" evidence="1">
    <location>
        <begin position="1"/>
        <end position="39"/>
    </location>
</feature>
<keyword evidence="3" id="KW-1185">Reference proteome</keyword>
<dbReference type="EMBL" id="CYKH01002220">
    <property type="protein sequence ID" value="CUG94124.1"/>
    <property type="molecule type" value="Genomic_DNA"/>
</dbReference>
<feature type="compositionally biased region" description="Polar residues" evidence="1">
    <location>
        <begin position="402"/>
        <end position="415"/>
    </location>
</feature>
<dbReference type="Proteomes" id="UP000051952">
    <property type="component" value="Unassembled WGS sequence"/>
</dbReference>
<accession>A0A0S4JV66</accession>
<feature type="compositionally biased region" description="Low complexity" evidence="1">
    <location>
        <begin position="16"/>
        <end position="39"/>
    </location>
</feature>
<evidence type="ECO:0000256" key="1">
    <source>
        <dbReference type="SAM" id="MobiDB-lite"/>
    </source>
</evidence>
<gene>
    <name evidence="2" type="ORF">BSAL_46615</name>
</gene>
<protein>
    <submittedName>
        <fullName evidence="2">Uncharacterized protein</fullName>
    </submittedName>
</protein>
<feature type="region of interest" description="Disordered" evidence="1">
    <location>
        <begin position="358"/>
        <end position="449"/>
    </location>
</feature>
<evidence type="ECO:0000313" key="2">
    <source>
        <dbReference type="EMBL" id="CUG94124.1"/>
    </source>
</evidence>
<dbReference type="VEuPathDB" id="TriTrypDB:BSAL_46615"/>
<proteinExistence type="predicted"/>
<name>A0A0S4JV66_BODSA</name>